<dbReference type="PANTHER" id="PTHR43539:SF68">
    <property type="entry name" value="FLAVIN-BINDING MONOOXYGENASE-LIKE PROTEIN (AFU_ORTHOLOGUE AFUA_4G09220)"/>
    <property type="match status" value="1"/>
</dbReference>
<dbReference type="InterPro" id="IPR050982">
    <property type="entry name" value="Auxin_biosynth/cation_transpt"/>
</dbReference>
<dbReference type="PANTHER" id="PTHR43539">
    <property type="entry name" value="FLAVIN-BINDING MONOOXYGENASE-LIKE PROTEIN (AFU_ORTHOLOGUE AFUA_4G09220)"/>
    <property type="match status" value="1"/>
</dbReference>
<dbReference type="Pfam" id="PF07992">
    <property type="entry name" value="Pyr_redox_2"/>
    <property type="match status" value="1"/>
</dbReference>
<dbReference type="InterPro" id="IPR023753">
    <property type="entry name" value="FAD/NAD-binding_dom"/>
</dbReference>
<sequence>MMKENPLPVIAPDICPDDPITDDEIATAKARDILERLNEAVKAKDAGKLEGCFFSQQAYWRDQIALTWHLRTFSNSEAIAASLLETSDLRGLAGGGFTIEGQAHFIPDLNRTQQAIAFPFRFSTRSPGATCSGRAMLLPSEEKQDAGNSVKRVTWKIWVLCTWIEQLDLHAEDEALLKLPGKKLDSLETIETDVVIIGGGNSAVATAARLKALGVESVMIERNARAGDNWALRYDCLAFHIMTAVCELPYSRYAAELQFPHMLTKDELAGHVRHYVKTFNLNVINSARVTDTRYNTKTKWWTVAIKTPDRETKVVCKHLVQATGFGSQKPYMPPMWSPDLYKGISMHSAEYKNAKELIAKGANSVLIVGSANTAFDITVDAHAAGLRTTMATRSPTYLLPVEYMARPETLGAYARLGPEAADRQFQTGPAVVDGALVQDVVGRMARAEPRRYERLEATGFPVWDSAAPGAVLNHNLYERAGGHYVDVGGTKLLADGEVGVKVGEPVAFHEHGLTFLDGSSVDVDAVVWCTGYADKNARDTAAEILGGGGVDGGPAAQFDEKDILGPNGIASRIDATWGLDAEGEIRGLAKRQLRVENYWAIGGPANTSRWYSKLLAIQIKAALEGVLPPAYRGTPGRGQ</sequence>
<dbReference type="SUPFAM" id="SSF51905">
    <property type="entry name" value="FAD/NAD(P)-binding domain"/>
    <property type="match status" value="1"/>
</dbReference>
<protein>
    <submittedName>
        <fullName evidence="3">Monooxygenase</fullName>
    </submittedName>
</protein>
<comment type="caution">
    <text evidence="3">The sequence shown here is derived from an EMBL/GenBank/DDBJ whole genome shotgun (WGS) entry which is preliminary data.</text>
</comment>
<organism evidence="3 4">
    <name type="scientific">Apiospora aurea</name>
    <dbReference type="NCBI Taxonomy" id="335848"/>
    <lineage>
        <taxon>Eukaryota</taxon>
        <taxon>Fungi</taxon>
        <taxon>Dikarya</taxon>
        <taxon>Ascomycota</taxon>
        <taxon>Pezizomycotina</taxon>
        <taxon>Sordariomycetes</taxon>
        <taxon>Xylariomycetidae</taxon>
        <taxon>Amphisphaeriales</taxon>
        <taxon>Apiosporaceae</taxon>
        <taxon>Apiospora</taxon>
    </lineage>
</organism>
<dbReference type="InterPro" id="IPR036188">
    <property type="entry name" value="FAD/NAD-bd_sf"/>
</dbReference>
<evidence type="ECO:0000313" key="4">
    <source>
        <dbReference type="Proteomes" id="UP001391051"/>
    </source>
</evidence>
<gene>
    <name evidence="3" type="ORF">PG986_010142</name>
</gene>
<dbReference type="EMBL" id="JAQQWE010000006">
    <property type="protein sequence ID" value="KAK7949256.1"/>
    <property type="molecule type" value="Genomic_DNA"/>
</dbReference>
<feature type="domain" description="FAD/NAD(P)-binding" evidence="2">
    <location>
        <begin position="193"/>
        <end position="400"/>
    </location>
</feature>
<name>A0ABR1QAX9_9PEZI</name>
<keyword evidence="4" id="KW-1185">Reference proteome</keyword>
<dbReference type="Proteomes" id="UP001391051">
    <property type="component" value="Unassembled WGS sequence"/>
</dbReference>
<evidence type="ECO:0000259" key="2">
    <source>
        <dbReference type="Pfam" id="PF07992"/>
    </source>
</evidence>
<accession>A0ABR1QAX9</accession>
<evidence type="ECO:0000313" key="3">
    <source>
        <dbReference type="EMBL" id="KAK7949256.1"/>
    </source>
</evidence>
<dbReference type="Gene3D" id="3.50.50.60">
    <property type="entry name" value="FAD/NAD(P)-binding domain"/>
    <property type="match status" value="2"/>
</dbReference>
<keyword evidence="1" id="KW-0560">Oxidoreductase</keyword>
<evidence type="ECO:0000256" key="1">
    <source>
        <dbReference type="ARBA" id="ARBA00023002"/>
    </source>
</evidence>
<keyword evidence="3" id="KW-0503">Monooxygenase</keyword>
<dbReference type="GeneID" id="92079426"/>
<dbReference type="GO" id="GO:0004497">
    <property type="term" value="F:monooxygenase activity"/>
    <property type="evidence" value="ECO:0007669"/>
    <property type="project" value="UniProtKB-KW"/>
</dbReference>
<reference evidence="3 4" key="1">
    <citation type="submission" date="2023-01" db="EMBL/GenBank/DDBJ databases">
        <title>Analysis of 21 Apiospora genomes using comparative genomics revels a genus with tremendous synthesis potential of carbohydrate active enzymes and secondary metabolites.</title>
        <authorList>
            <person name="Sorensen T."/>
        </authorList>
    </citation>
    <scope>NUCLEOTIDE SEQUENCE [LARGE SCALE GENOMIC DNA]</scope>
    <source>
        <strain evidence="3 4">CBS 24483</strain>
    </source>
</reference>
<proteinExistence type="predicted"/>
<dbReference type="RefSeq" id="XP_066698762.1">
    <property type="nucleotide sequence ID" value="XM_066846364.1"/>
</dbReference>